<organism evidence="1 2">
    <name type="scientific">Caballeronia ptereochthonis</name>
    <dbReference type="NCBI Taxonomy" id="1777144"/>
    <lineage>
        <taxon>Bacteria</taxon>
        <taxon>Pseudomonadati</taxon>
        <taxon>Pseudomonadota</taxon>
        <taxon>Betaproteobacteria</taxon>
        <taxon>Burkholderiales</taxon>
        <taxon>Burkholderiaceae</taxon>
        <taxon>Caballeronia</taxon>
    </lineage>
</organism>
<evidence type="ECO:0000313" key="1">
    <source>
        <dbReference type="EMBL" id="SAK46544.1"/>
    </source>
</evidence>
<reference evidence="1" key="1">
    <citation type="submission" date="2016-01" db="EMBL/GenBank/DDBJ databases">
        <authorList>
            <person name="Peeters C."/>
        </authorList>
    </citation>
    <scope>NUCLEOTIDE SEQUENCE [LARGE SCALE GENOMIC DNA]</scope>
    <source>
        <strain evidence="1">LMG 29326</strain>
    </source>
</reference>
<dbReference type="Proteomes" id="UP000054978">
    <property type="component" value="Unassembled WGS sequence"/>
</dbReference>
<name>A0A157ZLZ4_9BURK</name>
<accession>A0A157ZLZ4</accession>
<protein>
    <submittedName>
        <fullName evidence="1">Uncharacterized protein</fullName>
    </submittedName>
</protein>
<comment type="caution">
    <text evidence="1">The sequence shown here is derived from an EMBL/GenBank/DDBJ whole genome shotgun (WGS) entry which is preliminary data.</text>
</comment>
<dbReference type="OrthoDB" id="8966445at2"/>
<evidence type="ECO:0000313" key="2">
    <source>
        <dbReference type="Proteomes" id="UP000054978"/>
    </source>
</evidence>
<dbReference type="EMBL" id="FCOB02000003">
    <property type="protein sequence ID" value="SAK46544.1"/>
    <property type="molecule type" value="Genomic_DNA"/>
</dbReference>
<dbReference type="RefSeq" id="WP_087042912.1">
    <property type="nucleotide sequence ID" value="NZ_FCOB02000003.1"/>
</dbReference>
<keyword evidence="2" id="KW-1185">Reference proteome</keyword>
<dbReference type="AlphaFoldDB" id="A0A157ZLZ4"/>
<sequence length="100" mass="10591">MKTLTIKDLPVTEELDRRAMSAVRGGNALLYPGFISGFDVSKIAMTFAPQQFIGQTQTTTTENGSNIAFADGLTARANVAPKQDARNIANVNFGVAGDLA</sequence>
<proteinExistence type="predicted"/>
<gene>
    <name evidence="1" type="ORF">AWB83_00736</name>
</gene>